<dbReference type="AlphaFoldDB" id="A0A6H2H5R1"/>
<protein>
    <recommendedName>
        <fullName evidence="2">FecR protein domain-containing protein</fullName>
    </recommendedName>
</protein>
<proteinExistence type="predicted"/>
<feature type="chain" id="PRO_5026082662" description="FecR protein domain-containing protein" evidence="1">
    <location>
        <begin position="31"/>
        <end position="444"/>
    </location>
</feature>
<sequence length="444" mass="47329">MRTLYKTLFKQLFCTLCLGLLGLQTANAQKAVTEAPIIGSITFQVGDTRLERNGSSTPLTKGQTLKVGDRLLTGPDGHIHARMIDNGFIAVRPMAKLQIQSYTYAPQDPSANRVGLMLESGVARTISGKAGEAAREHYRFNTPVAAIGLRGTDYVVQALPDATRVSVLKGAVTMSAFGPSCLLSTLSPCTGPLTRELAAGIPQAYMEVRAQGGLPTIVVPESGKDGPNKASPPRPEELHVLSERELAQTTALASEVLRTSTAQPVQPTQPIQPLPPATRPEIAWGRWSNVALPNTPTVVSVLTDDREITFGNALFGLVRPSNSNAFPSTGVIGMNYQGGEAYLQTTQPGQTQTLAPAQLGNTNLQLDFNKRQFSTQLNVTAQGITHPLNAQGSIHSQGLLLVDPSRSNMNLAGVLSNNANEAGYLFDASLSPTQNLVGATRWSR</sequence>
<dbReference type="Pfam" id="PF04773">
    <property type="entry name" value="FecR"/>
    <property type="match status" value="1"/>
</dbReference>
<reference evidence="3 4" key="1">
    <citation type="submission" date="2020-04" db="EMBL/GenBank/DDBJ databases">
        <title>Complete genome of a Psychrophilic, Marine, Gas Vacuolate Bacterium Polaromonas vacuolata KCTC 22033T.</title>
        <authorList>
            <person name="Hwang K."/>
            <person name="Kim K.M."/>
        </authorList>
    </citation>
    <scope>NUCLEOTIDE SEQUENCE [LARGE SCALE GENOMIC DNA]</scope>
    <source>
        <strain evidence="3 4">KCTC 22033</strain>
    </source>
</reference>
<dbReference type="PANTHER" id="PTHR38731">
    <property type="entry name" value="LIPL45-RELATED LIPOPROTEIN-RELATED"/>
    <property type="match status" value="1"/>
</dbReference>
<feature type="signal peptide" evidence="1">
    <location>
        <begin position="1"/>
        <end position="30"/>
    </location>
</feature>
<feature type="domain" description="FecR protein" evidence="2">
    <location>
        <begin position="69"/>
        <end position="172"/>
    </location>
</feature>
<dbReference type="Proteomes" id="UP000502041">
    <property type="component" value="Chromosome"/>
</dbReference>
<evidence type="ECO:0000259" key="2">
    <source>
        <dbReference type="Pfam" id="PF04773"/>
    </source>
</evidence>
<evidence type="ECO:0000313" key="4">
    <source>
        <dbReference type="Proteomes" id="UP000502041"/>
    </source>
</evidence>
<evidence type="ECO:0000313" key="3">
    <source>
        <dbReference type="EMBL" id="QJC55211.1"/>
    </source>
</evidence>
<evidence type="ECO:0000256" key="1">
    <source>
        <dbReference type="SAM" id="SignalP"/>
    </source>
</evidence>
<name>A0A6H2H5R1_9BURK</name>
<dbReference type="InterPro" id="IPR006860">
    <property type="entry name" value="FecR"/>
</dbReference>
<dbReference type="PANTHER" id="PTHR38731:SF3">
    <property type="entry name" value="BLL6125 PROTEIN"/>
    <property type="match status" value="1"/>
</dbReference>
<organism evidence="3 4">
    <name type="scientific">Polaromonas vacuolata</name>
    <dbReference type="NCBI Taxonomy" id="37448"/>
    <lineage>
        <taxon>Bacteria</taxon>
        <taxon>Pseudomonadati</taxon>
        <taxon>Pseudomonadota</taxon>
        <taxon>Betaproteobacteria</taxon>
        <taxon>Burkholderiales</taxon>
        <taxon>Comamonadaceae</taxon>
        <taxon>Polaromonas</taxon>
    </lineage>
</organism>
<keyword evidence="1" id="KW-0732">Signal</keyword>
<gene>
    <name evidence="3" type="ORF">HC248_00489</name>
</gene>
<keyword evidence="4" id="KW-1185">Reference proteome</keyword>
<dbReference type="EMBL" id="CP051461">
    <property type="protein sequence ID" value="QJC55211.1"/>
    <property type="molecule type" value="Genomic_DNA"/>
</dbReference>
<accession>A0A6H2H5R1</accession>
<dbReference type="KEGG" id="pvac:HC248_00489"/>